<evidence type="ECO:0000256" key="1">
    <source>
        <dbReference type="SAM" id="Phobius"/>
    </source>
</evidence>
<organism evidence="2 3">
    <name type="scientific">Flavobacterium chungnamense</name>
    <dbReference type="NCBI Taxonomy" id="706182"/>
    <lineage>
        <taxon>Bacteria</taxon>
        <taxon>Pseudomonadati</taxon>
        <taxon>Bacteroidota</taxon>
        <taxon>Flavobacteriia</taxon>
        <taxon>Flavobacteriales</taxon>
        <taxon>Flavobacteriaceae</taxon>
        <taxon>Flavobacterium</taxon>
    </lineage>
</organism>
<protein>
    <submittedName>
        <fullName evidence="2">Uncharacterized protein</fullName>
    </submittedName>
</protein>
<reference evidence="3" key="1">
    <citation type="journal article" date="2019" name="Int. J. Syst. Evol. Microbiol.">
        <title>The Global Catalogue of Microorganisms (GCM) 10K type strain sequencing project: providing services to taxonomists for standard genome sequencing and annotation.</title>
        <authorList>
            <consortium name="The Broad Institute Genomics Platform"/>
            <consortium name="The Broad Institute Genome Sequencing Center for Infectious Disease"/>
            <person name="Wu L."/>
            <person name="Ma J."/>
        </authorList>
    </citation>
    <scope>NUCLEOTIDE SEQUENCE [LARGE SCALE GENOMIC DNA]</scope>
    <source>
        <strain evidence="3">JCM 17068</strain>
    </source>
</reference>
<proteinExistence type="predicted"/>
<keyword evidence="1" id="KW-0812">Transmembrane</keyword>
<keyword evidence="1" id="KW-0472">Membrane</keyword>
<gene>
    <name evidence="2" type="ORF">GCM10022388_13180</name>
</gene>
<feature type="transmembrane region" description="Helical" evidence="1">
    <location>
        <begin position="6"/>
        <end position="23"/>
    </location>
</feature>
<keyword evidence="3" id="KW-1185">Reference proteome</keyword>
<dbReference type="Proteomes" id="UP001500426">
    <property type="component" value="Unassembled WGS sequence"/>
</dbReference>
<dbReference type="EMBL" id="BAABCS010000014">
    <property type="protein sequence ID" value="GAA4048861.1"/>
    <property type="molecule type" value="Genomic_DNA"/>
</dbReference>
<sequence length="278" mass="33060">METRVIILLSIVIVVFIINRLYVRADEKRKIALKDKKTLSDKEIISMFEDPLTGEKAKVSETQNNYKYSDEISDDGVFYDKHRRTSEYVLNKYYYEDGDLEREFILIKNHLLDNGFKFKLFTDSELDFLEETITFSSFEKWHCSNSYHKNQLSVFIASIKAKSNNSRYSSRTENYSIVFWIKDFNFFGHYCFFKKPIVQNIIDVFIDEEKEVIKEYQTEIIKKSHQENAIKDYFKTINFENDLEIEIINSNIIIRITNVASYENLIKLFDSIKNSEGK</sequence>
<accession>A0ABP7UP28</accession>
<dbReference type="RefSeq" id="WP_345092477.1">
    <property type="nucleotide sequence ID" value="NZ_BAABCS010000014.1"/>
</dbReference>
<comment type="caution">
    <text evidence="2">The sequence shown here is derived from an EMBL/GenBank/DDBJ whole genome shotgun (WGS) entry which is preliminary data.</text>
</comment>
<name>A0ABP7UP28_9FLAO</name>
<evidence type="ECO:0000313" key="2">
    <source>
        <dbReference type="EMBL" id="GAA4048861.1"/>
    </source>
</evidence>
<evidence type="ECO:0000313" key="3">
    <source>
        <dbReference type="Proteomes" id="UP001500426"/>
    </source>
</evidence>
<keyword evidence="1" id="KW-1133">Transmembrane helix</keyword>